<dbReference type="Proteomes" id="UP000308530">
    <property type="component" value="Chromosome"/>
</dbReference>
<proteinExistence type="predicted"/>
<reference evidence="3 4" key="1">
    <citation type="submission" date="2020-06" db="EMBL/GenBank/DDBJ databases">
        <title>Genome sequence of Rhizobium sp strain ADMK78.</title>
        <authorList>
            <person name="Rahi P."/>
        </authorList>
    </citation>
    <scope>NUCLEOTIDE SEQUENCE [LARGE SCALE GENOMIC DNA]</scope>
    <source>
        <strain evidence="3 4">ADMK78</strain>
    </source>
</reference>
<evidence type="ECO:0000256" key="1">
    <source>
        <dbReference type="SAM" id="MobiDB-lite"/>
    </source>
</evidence>
<protein>
    <submittedName>
        <fullName evidence="3">Cellulose biosynthesis protein BcsN</fullName>
    </submittedName>
</protein>
<dbReference type="PROSITE" id="PS51257">
    <property type="entry name" value="PROKAR_LIPOPROTEIN"/>
    <property type="match status" value="1"/>
</dbReference>
<organism evidence="3 4">
    <name type="scientific">Peteryoungia desertarenae</name>
    <dbReference type="NCBI Taxonomy" id="1813451"/>
    <lineage>
        <taxon>Bacteria</taxon>
        <taxon>Pseudomonadati</taxon>
        <taxon>Pseudomonadota</taxon>
        <taxon>Alphaproteobacteria</taxon>
        <taxon>Hyphomicrobiales</taxon>
        <taxon>Rhizobiaceae</taxon>
        <taxon>Peteryoungia</taxon>
    </lineage>
</organism>
<evidence type="ECO:0000313" key="3">
    <source>
        <dbReference type="EMBL" id="QLF68522.1"/>
    </source>
</evidence>
<dbReference type="InterPro" id="IPR031482">
    <property type="entry name" value="CBP_BcsN"/>
</dbReference>
<keyword evidence="2" id="KW-0732">Signal</keyword>
<evidence type="ECO:0000256" key="2">
    <source>
        <dbReference type="SAM" id="SignalP"/>
    </source>
</evidence>
<dbReference type="EMBL" id="CP058350">
    <property type="protein sequence ID" value="QLF68522.1"/>
    <property type="molecule type" value="Genomic_DNA"/>
</dbReference>
<gene>
    <name evidence="3" type="primary">bcsN</name>
    <name evidence="3" type="ORF">FE840_002565</name>
</gene>
<feature type="region of interest" description="Disordered" evidence="1">
    <location>
        <begin position="233"/>
        <end position="256"/>
    </location>
</feature>
<feature type="chain" id="PRO_5046719471" evidence="2">
    <location>
        <begin position="21"/>
        <end position="256"/>
    </location>
</feature>
<feature type="signal peptide" evidence="2">
    <location>
        <begin position="1"/>
        <end position="20"/>
    </location>
</feature>
<dbReference type="Pfam" id="PF17038">
    <property type="entry name" value="CBP_BcsN"/>
    <property type="match status" value="1"/>
</dbReference>
<evidence type="ECO:0000313" key="4">
    <source>
        <dbReference type="Proteomes" id="UP000308530"/>
    </source>
</evidence>
<dbReference type="RefSeq" id="WP_138288606.1">
    <property type="nucleotide sequence ID" value="NZ_CP058350.1"/>
</dbReference>
<accession>A0ABX6QJR0</accession>
<keyword evidence="4" id="KW-1185">Reference proteome</keyword>
<sequence length="256" mass="27519">MRAKPLLSLSLLLLTGCTTIDDPWLTGAAQTPGTQQNRHVAVHTAWGALHGLKEAPIAVRQLSGQEGPRQEIVFANDTPVIGENMLVIERLSRGKSDTEQTVNRSSLSAEIDRSLPDIRLHTGPIMGTNSYGRYGAVVGATNKGASCVYAWQQIGKSTVPDPLKVRLRYCSADAEPTMLSSLLSSLTLRLEGLDALSGNQVLQTAPLLYSYSFSDRGTDGLDEGRKAVLGVEPRPLEHKAAPQSAEPNSVLVPMPR</sequence>
<name>A0ABX6QJR0_9HYPH</name>